<dbReference type="GO" id="GO:0003677">
    <property type="term" value="F:DNA binding"/>
    <property type="evidence" value="ECO:0007669"/>
    <property type="project" value="InterPro"/>
</dbReference>
<dbReference type="STRING" id="1798704.A3J93_02565"/>
<dbReference type="Proteomes" id="UP000177907">
    <property type="component" value="Unassembled WGS sequence"/>
</dbReference>
<dbReference type="InterPro" id="IPR050400">
    <property type="entry name" value="Bact_Cytoskel_RodZ"/>
</dbReference>
<gene>
    <name evidence="2" type="ORF">A3J93_02565</name>
</gene>
<accession>A0A1F6NVX5</accession>
<organism evidence="2 3">
    <name type="scientific">Candidatus Magasanikbacteria bacterium RIFOXYC2_FULL_42_28</name>
    <dbReference type="NCBI Taxonomy" id="1798704"/>
    <lineage>
        <taxon>Bacteria</taxon>
        <taxon>Candidatus Magasanikiibacteriota</taxon>
    </lineage>
</organism>
<dbReference type="EMBL" id="MFQZ01000008">
    <property type="protein sequence ID" value="OGH88031.1"/>
    <property type="molecule type" value="Genomic_DNA"/>
</dbReference>
<keyword evidence="1" id="KW-0472">Membrane</keyword>
<dbReference type="InterPro" id="IPR013783">
    <property type="entry name" value="Ig-like_fold"/>
</dbReference>
<dbReference type="Gene3D" id="1.10.260.40">
    <property type="entry name" value="lambda repressor-like DNA-binding domains"/>
    <property type="match status" value="1"/>
</dbReference>
<dbReference type="InterPro" id="IPR010982">
    <property type="entry name" value="Lambda_DNA-bd_dom_sf"/>
</dbReference>
<dbReference type="InterPro" id="IPR001387">
    <property type="entry name" value="Cro/C1-type_HTH"/>
</dbReference>
<reference evidence="2 3" key="1">
    <citation type="journal article" date="2016" name="Nat. Commun.">
        <title>Thousands of microbial genomes shed light on interconnected biogeochemical processes in an aquifer system.</title>
        <authorList>
            <person name="Anantharaman K."/>
            <person name="Brown C.T."/>
            <person name="Hug L.A."/>
            <person name="Sharon I."/>
            <person name="Castelle C.J."/>
            <person name="Probst A.J."/>
            <person name="Thomas B.C."/>
            <person name="Singh A."/>
            <person name="Wilkins M.J."/>
            <person name="Karaoz U."/>
            <person name="Brodie E.L."/>
            <person name="Williams K.H."/>
            <person name="Hubbard S.S."/>
            <person name="Banfield J.F."/>
        </authorList>
    </citation>
    <scope>NUCLEOTIDE SEQUENCE [LARGE SCALE GENOMIC DNA]</scope>
</reference>
<name>A0A1F6NVX5_9BACT</name>
<evidence type="ECO:0000313" key="3">
    <source>
        <dbReference type="Proteomes" id="UP000177907"/>
    </source>
</evidence>
<feature type="transmembrane region" description="Helical" evidence="1">
    <location>
        <begin position="113"/>
        <end position="132"/>
    </location>
</feature>
<evidence type="ECO:0000313" key="2">
    <source>
        <dbReference type="EMBL" id="OGH88031.1"/>
    </source>
</evidence>
<evidence type="ECO:0008006" key="4">
    <source>
        <dbReference type="Google" id="ProtNLM"/>
    </source>
</evidence>
<evidence type="ECO:0000256" key="1">
    <source>
        <dbReference type="SAM" id="Phobius"/>
    </source>
</evidence>
<dbReference type="CDD" id="cd00093">
    <property type="entry name" value="HTH_XRE"/>
    <property type="match status" value="1"/>
</dbReference>
<keyword evidence="1" id="KW-0812">Transmembrane</keyword>
<dbReference type="Gene3D" id="2.60.40.10">
    <property type="entry name" value="Immunoglobulins"/>
    <property type="match status" value="1"/>
</dbReference>
<dbReference type="Pfam" id="PF09136">
    <property type="entry name" value="Glucodextran_B"/>
    <property type="match status" value="1"/>
</dbReference>
<dbReference type="PANTHER" id="PTHR34475:SF1">
    <property type="entry name" value="CYTOSKELETON PROTEIN RODZ"/>
    <property type="match status" value="1"/>
</dbReference>
<sequence length="223" mass="24411">MSIFCIKKLEPPESVGARLKRKRAELGEHLTAISARIGVAENHLTALETGHHRELPLTIAHRSAYLKKYATALGLNPDMLWKQFVQEGGTADIKTGHPAQALKNIRFDSLASLIRNLGIATLVIIFAGYLIWQIRGILTPPLLVVYTPMEGTVTSHTSIVVQGITDKEAHLSINGKDIMIDEDGKFSVEISLAPGVNSITITTIKKHGKTTTVARHVVVKEKK</sequence>
<dbReference type="SUPFAM" id="SSF47413">
    <property type="entry name" value="lambda repressor-like DNA-binding domains"/>
    <property type="match status" value="1"/>
</dbReference>
<proteinExistence type="predicted"/>
<keyword evidence="1" id="KW-1133">Transmembrane helix</keyword>
<protein>
    <recommendedName>
        <fullName evidence="4">HTH cro/C1-type domain-containing protein</fullName>
    </recommendedName>
</protein>
<comment type="caution">
    <text evidence="2">The sequence shown here is derived from an EMBL/GenBank/DDBJ whole genome shotgun (WGS) entry which is preliminary data.</text>
</comment>
<dbReference type="PANTHER" id="PTHR34475">
    <property type="match status" value="1"/>
</dbReference>
<dbReference type="Pfam" id="PF13413">
    <property type="entry name" value="HTH_25"/>
    <property type="match status" value="1"/>
</dbReference>
<dbReference type="AlphaFoldDB" id="A0A1F6NVX5"/>